<keyword evidence="1" id="KW-0812">Transmembrane</keyword>
<name>A0AA39XZ18_9PEZI</name>
<gene>
    <name evidence="2" type="ORF">B0T16DRAFT_431542</name>
</gene>
<dbReference type="EMBL" id="JAULSV010000006">
    <property type="protein sequence ID" value="KAK0641937.1"/>
    <property type="molecule type" value="Genomic_DNA"/>
</dbReference>
<evidence type="ECO:0000313" key="2">
    <source>
        <dbReference type="EMBL" id="KAK0641937.1"/>
    </source>
</evidence>
<keyword evidence="1" id="KW-0472">Membrane</keyword>
<keyword evidence="3" id="KW-1185">Reference proteome</keyword>
<reference evidence="2" key="1">
    <citation type="submission" date="2023-06" db="EMBL/GenBank/DDBJ databases">
        <title>Genome-scale phylogeny and comparative genomics of the fungal order Sordariales.</title>
        <authorList>
            <consortium name="Lawrence Berkeley National Laboratory"/>
            <person name="Hensen N."/>
            <person name="Bonometti L."/>
            <person name="Westerberg I."/>
            <person name="Brannstrom I.O."/>
            <person name="Guillou S."/>
            <person name="Cros-Aarteil S."/>
            <person name="Calhoun S."/>
            <person name="Haridas S."/>
            <person name="Kuo A."/>
            <person name="Mondo S."/>
            <person name="Pangilinan J."/>
            <person name="Riley R."/>
            <person name="Labutti K."/>
            <person name="Andreopoulos B."/>
            <person name="Lipzen A."/>
            <person name="Chen C."/>
            <person name="Yanf M."/>
            <person name="Daum C."/>
            <person name="Ng V."/>
            <person name="Clum A."/>
            <person name="Steindorff A."/>
            <person name="Ohm R."/>
            <person name="Martin F."/>
            <person name="Silar P."/>
            <person name="Natvig D."/>
            <person name="Lalanne C."/>
            <person name="Gautier V."/>
            <person name="Ament-Velasquez S.L."/>
            <person name="Kruys A."/>
            <person name="Hutchinson M.I."/>
            <person name="Powell A.J."/>
            <person name="Barry K."/>
            <person name="Miller A.N."/>
            <person name="Grigoriev I.V."/>
            <person name="Debuchy R."/>
            <person name="Gladieux P."/>
            <person name="Thoren M.H."/>
            <person name="Johannesson H."/>
        </authorList>
    </citation>
    <scope>NUCLEOTIDE SEQUENCE</scope>
    <source>
        <strain evidence="2">SMH2532-1</strain>
    </source>
</reference>
<dbReference type="AlphaFoldDB" id="A0AA39XZ18"/>
<feature type="transmembrane region" description="Helical" evidence="1">
    <location>
        <begin position="23"/>
        <end position="45"/>
    </location>
</feature>
<feature type="transmembrane region" description="Helical" evidence="1">
    <location>
        <begin position="72"/>
        <end position="99"/>
    </location>
</feature>
<proteinExistence type="predicted"/>
<protein>
    <submittedName>
        <fullName evidence="2">Uncharacterized protein</fullName>
    </submittedName>
</protein>
<evidence type="ECO:0000313" key="3">
    <source>
        <dbReference type="Proteomes" id="UP001174936"/>
    </source>
</evidence>
<sequence>MGNAASVFVESSLPVAHNGVKSIIFRCAELLMGLFVFKFASLAAARSSHFTSYLMFSEDHIQRLLFLTSRGFSGATVLVFVFTVLSMFSSLYGSLLWALDSPGYIFRSSDSTLAEQKNAMNLDAPYIVQLRVDPKTLDDNTLRRSIGADLFKQGVNVSLSGDINSLKPETANSTRNNVGARIWLDDEGFSVSTDTYSPLPTALEIDGNTFPEQCIKFDGGMGLWNCTFNSTFSQGIVEDLIGRPEVHWDDASSRNFDSQYIVPNRIDNIWATYGRGAGSAAMMQVFTVTKGHRRHTFAETVFRITMLTNPGIPFASTEVEDLVRRAAGPNATDRAHPLLSQIVDDILSAQAKKLSYNFGVNAAESPRTVIQSSWSYFKTLNINSGNEIFSLLHMTATNITLIHSEDVPNPPSALHDCDQPFQNEAYGGKVTQTNCAGATLSREGTRFYGTVDTSAVMVLYGLGVGRSNISSESMSENVVSWVWENTPKMMDLLIARGLAVSGADPRLVRVTVQHLVPAISGLQVLLAVLVAVLAGVAWSALVFGQDVAWSKSFWGNLVHTTLWRGTKEAKGVYMRRTPEVDMVVNAAEGGWLMVDGRPVFVVLPDKFFCPSPY</sequence>
<evidence type="ECO:0000256" key="1">
    <source>
        <dbReference type="SAM" id="Phobius"/>
    </source>
</evidence>
<keyword evidence="1" id="KW-1133">Transmembrane helix</keyword>
<feature type="transmembrane region" description="Helical" evidence="1">
    <location>
        <begin position="522"/>
        <end position="543"/>
    </location>
</feature>
<organism evidence="2 3">
    <name type="scientific">Cercophora newfieldiana</name>
    <dbReference type="NCBI Taxonomy" id="92897"/>
    <lineage>
        <taxon>Eukaryota</taxon>
        <taxon>Fungi</taxon>
        <taxon>Dikarya</taxon>
        <taxon>Ascomycota</taxon>
        <taxon>Pezizomycotina</taxon>
        <taxon>Sordariomycetes</taxon>
        <taxon>Sordariomycetidae</taxon>
        <taxon>Sordariales</taxon>
        <taxon>Lasiosphaeriaceae</taxon>
        <taxon>Cercophora</taxon>
    </lineage>
</organism>
<dbReference type="Proteomes" id="UP001174936">
    <property type="component" value="Unassembled WGS sequence"/>
</dbReference>
<comment type="caution">
    <text evidence="2">The sequence shown here is derived from an EMBL/GenBank/DDBJ whole genome shotgun (WGS) entry which is preliminary data.</text>
</comment>
<accession>A0AA39XZ18</accession>